<name>A0A7X0BZH8_9ACTN</name>
<accession>A0A7X0BZH8</accession>
<comment type="caution">
    <text evidence="1">The sequence shown here is derived from an EMBL/GenBank/DDBJ whole genome shotgun (WGS) entry which is preliminary data.</text>
</comment>
<evidence type="ECO:0000313" key="2">
    <source>
        <dbReference type="Proteomes" id="UP000583800"/>
    </source>
</evidence>
<dbReference type="EMBL" id="JACHJB010000001">
    <property type="protein sequence ID" value="MBB6345568.1"/>
    <property type="molecule type" value="Genomic_DNA"/>
</dbReference>
<dbReference type="InterPro" id="IPR029069">
    <property type="entry name" value="HotDog_dom_sf"/>
</dbReference>
<reference evidence="1 2" key="1">
    <citation type="submission" date="2020-08" db="EMBL/GenBank/DDBJ databases">
        <title>Sequencing the genomes of 1000 actinobacteria strains.</title>
        <authorList>
            <person name="Klenk H.-P."/>
        </authorList>
    </citation>
    <scope>NUCLEOTIDE SEQUENCE [LARGE SCALE GENOMIC DNA]</scope>
    <source>
        <strain evidence="1 2">DSM 45913</strain>
    </source>
</reference>
<sequence>MTTMSGALTVPAHYRGREGTANGGWVAGTVASLLPMGATVEVALRAPVPVERTLRVERAAGADGAERVRLYGGEAGGGVLAEAWEIGERPQPPPFVPAEEAEEAGRAFPGRGEHPMPGCFVCGHRAPGEGLRVHPGPTGRPGEFAALWRVHPELAEWSATLPLSHVWGALDCPTGWPHLTAGGYALLGRLTARVRRSVFTGALYVVVARQEARDGCELYASAALYETGGALVAAGRALWIEVAPPAADSGWTVSVTG</sequence>
<proteinExistence type="predicted"/>
<evidence type="ECO:0000313" key="1">
    <source>
        <dbReference type="EMBL" id="MBB6345568.1"/>
    </source>
</evidence>
<keyword evidence="2" id="KW-1185">Reference proteome</keyword>
<organism evidence="1 2">
    <name type="scientific">Nonomuraea muscovyensis</name>
    <dbReference type="NCBI Taxonomy" id="1124761"/>
    <lineage>
        <taxon>Bacteria</taxon>
        <taxon>Bacillati</taxon>
        <taxon>Actinomycetota</taxon>
        <taxon>Actinomycetes</taxon>
        <taxon>Streptosporangiales</taxon>
        <taxon>Streptosporangiaceae</taxon>
        <taxon>Nonomuraea</taxon>
    </lineage>
</organism>
<evidence type="ECO:0008006" key="3">
    <source>
        <dbReference type="Google" id="ProtNLM"/>
    </source>
</evidence>
<dbReference type="Proteomes" id="UP000583800">
    <property type="component" value="Unassembled WGS sequence"/>
</dbReference>
<dbReference type="Gene3D" id="3.10.129.10">
    <property type="entry name" value="Hotdog Thioesterase"/>
    <property type="match status" value="1"/>
</dbReference>
<gene>
    <name evidence="1" type="ORF">FHU36_002077</name>
</gene>
<dbReference type="RefSeq" id="WP_185083493.1">
    <property type="nucleotide sequence ID" value="NZ_JACHJB010000001.1"/>
</dbReference>
<protein>
    <recommendedName>
        <fullName evidence="3">Thioesterase family protein</fullName>
    </recommendedName>
</protein>
<dbReference type="SUPFAM" id="SSF54637">
    <property type="entry name" value="Thioesterase/thiol ester dehydrase-isomerase"/>
    <property type="match status" value="1"/>
</dbReference>
<dbReference type="AlphaFoldDB" id="A0A7X0BZH8"/>